<organism evidence="5 6">
    <name type="scientific">Brumimicrobium aurantiacum</name>
    <dbReference type="NCBI Taxonomy" id="1737063"/>
    <lineage>
        <taxon>Bacteria</taxon>
        <taxon>Pseudomonadati</taxon>
        <taxon>Bacteroidota</taxon>
        <taxon>Flavobacteriia</taxon>
        <taxon>Flavobacteriales</taxon>
        <taxon>Crocinitomicaceae</taxon>
        <taxon>Brumimicrobium</taxon>
    </lineage>
</organism>
<dbReference type="PANTHER" id="PTHR33867">
    <property type="entry name" value="RIBOSOME MATURATION FACTOR RIMP"/>
    <property type="match status" value="1"/>
</dbReference>
<dbReference type="SUPFAM" id="SSF75420">
    <property type="entry name" value="YhbC-like, N-terminal domain"/>
    <property type="match status" value="1"/>
</dbReference>
<evidence type="ECO:0000256" key="3">
    <source>
        <dbReference type="HAMAP-Rule" id="MF_01077"/>
    </source>
</evidence>
<proteinExistence type="inferred from homology"/>
<dbReference type="GO" id="GO:0006412">
    <property type="term" value="P:translation"/>
    <property type="evidence" value="ECO:0007669"/>
    <property type="project" value="TreeGrafter"/>
</dbReference>
<evidence type="ECO:0000313" key="5">
    <source>
        <dbReference type="EMBL" id="RFC55564.1"/>
    </source>
</evidence>
<dbReference type="NCBIfam" id="NF002531">
    <property type="entry name" value="PRK02001.1"/>
    <property type="match status" value="1"/>
</dbReference>
<evidence type="ECO:0000256" key="2">
    <source>
        <dbReference type="ARBA" id="ARBA00022517"/>
    </source>
</evidence>
<sequence length="160" mass="18502">MLKKKLIEELALERINELDKGLFIVEISITGKNVIQVELDTEEGHVAINDCVSVSRNIEHNLDREEQDFELHVSSAGLDKPFRVMQQYVKNIGNEVKVHLKEKNKTIEGVLTFVDENGLKLETTTKERVEGKKKKEIVVREHQFTFDEIKETKIVISFKK</sequence>
<accession>A0A3E1F170</accession>
<dbReference type="Gene3D" id="3.30.300.70">
    <property type="entry name" value="RimP-like superfamily, N-terminal"/>
    <property type="match status" value="1"/>
</dbReference>
<dbReference type="InterPro" id="IPR036847">
    <property type="entry name" value="RimP_C_sf"/>
</dbReference>
<dbReference type="AlphaFoldDB" id="A0A3E1F170"/>
<comment type="function">
    <text evidence="3">Required for maturation of 30S ribosomal subunits.</text>
</comment>
<dbReference type="EMBL" id="QURB01000001">
    <property type="protein sequence ID" value="RFC55564.1"/>
    <property type="molecule type" value="Genomic_DNA"/>
</dbReference>
<keyword evidence="6" id="KW-1185">Reference proteome</keyword>
<evidence type="ECO:0000313" key="6">
    <source>
        <dbReference type="Proteomes" id="UP000257127"/>
    </source>
</evidence>
<dbReference type="InterPro" id="IPR028998">
    <property type="entry name" value="RimP_C"/>
</dbReference>
<gene>
    <name evidence="3 5" type="primary">rimP</name>
    <name evidence="5" type="ORF">DXU93_01130</name>
</gene>
<dbReference type="InterPro" id="IPR035956">
    <property type="entry name" value="RimP_N_sf"/>
</dbReference>
<dbReference type="SUPFAM" id="SSF74942">
    <property type="entry name" value="YhbC-like, C-terminal domain"/>
    <property type="match status" value="1"/>
</dbReference>
<keyword evidence="2 3" id="KW-0690">Ribosome biogenesis</keyword>
<evidence type="ECO:0000256" key="1">
    <source>
        <dbReference type="ARBA" id="ARBA00022490"/>
    </source>
</evidence>
<keyword evidence="1 3" id="KW-0963">Cytoplasm</keyword>
<dbReference type="HAMAP" id="MF_01077">
    <property type="entry name" value="RimP"/>
    <property type="match status" value="1"/>
</dbReference>
<dbReference type="Proteomes" id="UP000257127">
    <property type="component" value="Unassembled WGS sequence"/>
</dbReference>
<protein>
    <recommendedName>
        <fullName evidence="3">Ribosome maturation factor RimP</fullName>
    </recommendedName>
</protein>
<dbReference type="GO" id="GO:0005829">
    <property type="term" value="C:cytosol"/>
    <property type="evidence" value="ECO:0007669"/>
    <property type="project" value="TreeGrafter"/>
</dbReference>
<dbReference type="RefSeq" id="WP_116879400.1">
    <property type="nucleotide sequence ID" value="NZ_QURB01000001.1"/>
</dbReference>
<dbReference type="Pfam" id="PF02576">
    <property type="entry name" value="RimP_N"/>
    <property type="match status" value="1"/>
</dbReference>
<reference evidence="5 6" key="1">
    <citation type="submission" date="2018-08" db="EMBL/GenBank/DDBJ databases">
        <title>The draft genome squence of Brumimicrobium sp. N62.</title>
        <authorList>
            <person name="Du Z.-J."/>
            <person name="Luo H.-R."/>
        </authorList>
    </citation>
    <scope>NUCLEOTIDE SEQUENCE [LARGE SCALE GENOMIC DNA]</scope>
    <source>
        <strain evidence="5 6">N62</strain>
    </source>
</reference>
<comment type="similarity">
    <text evidence="3">Belongs to the RimP family.</text>
</comment>
<evidence type="ECO:0000259" key="4">
    <source>
        <dbReference type="Pfam" id="PF02576"/>
    </source>
</evidence>
<feature type="domain" description="Ribosome maturation factor RimP N-terminal" evidence="4">
    <location>
        <begin position="15"/>
        <end position="79"/>
    </location>
</feature>
<dbReference type="GO" id="GO:0000028">
    <property type="term" value="P:ribosomal small subunit assembly"/>
    <property type="evidence" value="ECO:0007669"/>
    <property type="project" value="TreeGrafter"/>
</dbReference>
<comment type="caution">
    <text evidence="5">The sequence shown here is derived from an EMBL/GenBank/DDBJ whole genome shotgun (WGS) entry which is preliminary data.</text>
</comment>
<dbReference type="CDD" id="cd01734">
    <property type="entry name" value="YlxS_C"/>
    <property type="match status" value="1"/>
</dbReference>
<dbReference type="InterPro" id="IPR028989">
    <property type="entry name" value="RimP_N"/>
</dbReference>
<dbReference type="PANTHER" id="PTHR33867:SF1">
    <property type="entry name" value="RIBOSOME MATURATION FACTOR RIMP"/>
    <property type="match status" value="1"/>
</dbReference>
<comment type="subcellular location">
    <subcellularLocation>
        <location evidence="3">Cytoplasm</location>
    </subcellularLocation>
</comment>
<name>A0A3E1F170_9FLAO</name>
<dbReference type="InterPro" id="IPR003728">
    <property type="entry name" value="Ribosome_maturation_RimP"/>
</dbReference>
<dbReference type="OrthoDB" id="9789702at2"/>